<name>A0ABR0KK98_9EURO</name>
<accession>A0ABR0KK98</accession>
<feature type="region of interest" description="Disordered" evidence="1">
    <location>
        <begin position="108"/>
        <end position="185"/>
    </location>
</feature>
<dbReference type="EMBL" id="JAVRRG010000019">
    <property type="protein sequence ID" value="KAK5097298.1"/>
    <property type="molecule type" value="Genomic_DNA"/>
</dbReference>
<feature type="compositionally biased region" description="Low complexity" evidence="1">
    <location>
        <begin position="28"/>
        <end position="40"/>
    </location>
</feature>
<feature type="compositionally biased region" description="Basic and acidic residues" evidence="1">
    <location>
        <begin position="156"/>
        <end position="169"/>
    </location>
</feature>
<dbReference type="Proteomes" id="UP001345013">
    <property type="component" value="Unassembled WGS sequence"/>
</dbReference>
<feature type="compositionally biased region" description="Low complexity" evidence="1">
    <location>
        <begin position="174"/>
        <end position="185"/>
    </location>
</feature>
<feature type="compositionally biased region" description="Polar residues" evidence="1">
    <location>
        <begin position="1"/>
        <end position="27"/>
    </location>
</feature>
<evidence type="ECO:0000256" key="1">
    <source>
        <dbReference type="SAM" id="MobiDB-lite"/>
    </source>
</evidence>
<gene>
    <name evidence="2" type="ORF">LTR24_002345</name>
</gene>
<protein>
    <submittedName>
        <fullName evidence="2">Uncharacterized protein</fullName>
    </submittedName>
</protein>
<evidence type="ECO:0000313" key="2">
    <source>
        <dbReference type="EMBL" id="KAK5097298.1"/>
    </source>
</evidence>
<proteinExistence type="predicted"/>
<organism evidence="2 3">
    <name type="scientific">Lithohypha guttulata</name>
    <dbReference type="NCBI Taxonomy" id="1690604"/>
    <lineage>
        <taxon>Eukaryota</taxon>
        <taxon>Fungi</taxon>
        <taxon>Dikarya</taxon>
        <taxon>Ascomycota</taxon>
        <taxon>Pezizomycotina</taxon>
        <taxon>Eurotiomycetes</taxon>
        <taxon>Chaetothyriomycetidae</taxon>
        <taxon>Chaetothyriales</taxon>
        <taxon>Trichomeriaceae</taxon>
        <taxon>Lithohypha</taxon>
    </lineage>
</organism>
<feature type="region of interest" description="Disordered" evidence="1">
    <location>
        <begin position="1"/>
        <end position="41"/>
    </location>
</feature>
<feature type="compositionally biased region" description="Basic and acidic residues" evidence="1">
    <location>
        <begin position="108"/>
        <end position="127"/>
    </location>
</feature>
<evidence type="ECO:0000313" key="3">
    <source>
        <dbReference type="Proteomes" id="UP001345013"/>
    </source>
</evidence>
<comment type="caution">
    <text evidence="2">The sequence shown here is derived from an EMBL/GenBank/DDBJ whole genome shotgun (WGS) entry which is preliminary data.</text>
</comment>
<sequence>MNTTTASQHRSSTDSTNHLLTPSTTNLAPRPSRPASIAPSVTSVLSDATTITGPNHAQRGFKSREAYLAALHEFAESKSYMDVNEHTVLGWYGTKTSEDYKQRLGLREERRRRKESERRVEGGERRRTLAGVEEGNEGVGGVSSENVGGEGGHGLSRVETKKSQKEGRMRRLGRVLTGGRRATLA</sequence>
<reference evidence="2 3" key="1">
    <citation type="submission" date="2023-08" db="EMBL/GenBank/DDBJ databases">
        <title>Black Yeasts Isolated from many extreme environments.</title>
        <authorList>
            <person name="Coleine C."/>
            <person name="Stajich J.E."/>
            <person name="Selbmann L."/>
        </authorList>
    </citation>
    <scope>NUCLEOTIDE SEQUENCE [LARGE SCALE GENOMIC DNA]</scope>
    <source>
        <strain evidence="2 3">CCFEE 5885</strain>
    </source>
</reference>
<keyword evidence="3" id="KW-1185">Reference proteome</keyword>